<comment type="similarity">
    <text evidence="1">Belongs to the 'GDXG' lipolytic enzyme family.</text>
</comment>
<dbReference type="InterPro" id="IPR029058">
    <property type="entry name" value="AB_hydrolase_fold"/>
</dbReference>
<sequence length="321" mass="35130">MNSLRSRFVLFLLKHRHWFRLKLKRETIDWDTSIPELRQRVEKSAGRFGKLPSGIEASPVVIDGLSAEWIRPSQVQDNRAILYFHGGGYVMGSCHAYRAIVAKFVAGSGIGALVFDYRLAPEHPFPAALNDSLAAYTWLLSQGFSPSRIAFVGDSAGGGLCLATLLAIRDKAIPLPAAVVALSPWTDLKCTGDSYRREDPLAPEGSWLVFGKYYVGENDPAQPLISPLYGDLTGLPPLLIYAGENESMLDDSTQLAEKARNAGVNARLQIGSGMVHCYPVLSPLFPEAKEAMDDICTFLRTCLGAEQSETLMQLQQQVLSG</sequence>
<dbReference type="InterPro" id="IPR050300">
    <property type="entry name" value="GDXG_lipolytic_enzyme"/>
</dbReference>
<gene>
    <name evidence="4" type="ORF">GCM10011290_29560</name>
</gene>
<dbReference type="Gene3D" id="3.40.50.1820">
    <property type="entry name" value="alpha/beta hydrolase"/>
    <property type="match status" value="1"/>
</dbReference>
<protein>
    <submittedName>
        <fullName evidence="4">Hydrolase</fullName>
    </submittedName>
</protein>
<proteinExistence type="inferred from homology"/>
<name>A0ABQ2Z1Y1_9NEIS</name>
<dbReference type="Pfam" id="PF07859">
    <property type="entry name" value="Abhydrolase_3"/>
    <property type="match status" value="1"/>
</dbReference>
<keyword evidence="2 4" id="KW-0378">Hydrolase</keyword>
<evidence type="ECO:0000313" key="4">
    <source>
        <dbReference type="EMBL" id="GGX99725.1"/>
    </source>
</evidence>
<reference evidence="5" key="1">
    <citation type="journal article" date="2019" name="Int. J. Syst. Evol. Microbiol.">
        <title>The Global Catalogue of Microorganisms (GCM) 10K type strain sequencing project: providing services to taxonomists for standard genome sequencing and annotation.</title>
        <authorList>
            <consortium name="The Broad Institute Genomics Platform"/>
            <consortium name="The Broad Institute Genome Sequencing Center for Infectious Disease"/>
            <person name="Wu L."/>
            <person name="Ma J."/>
        </authorList>
    </citation>
    <scope>NUCLEOTIDE SEQUENCE [LARGE SCALE GENOMIC DNA]</scope>
    <source>
        <strain evidence="5">KCTC 32041</strain>
    </source>
</reference>
<evidence type="ECO:0000256" key="1">
    <source>
        <dbReference type="ARBA" id="ARBA00010515"/>
    </source>
</evidence>
<evidence type="ECO:0000256" key="2">
    <source>
        <dbReference type="ARBA" id="ARBA00022801"/>
    </source>
</evidence>
<keyword evidence="5" id="KW-1185">Reference proteome</keyword>
<accession>A0ABQ2Z1Y1</accession>
<dbReference type="GO" id="GO:0016787">
    <property type="term" value="F:hydrolase activity"/>
    <property type="evidence" value="ECO:0007669"/>
    <property type="project" value="UniProtKB-KW"/>
</dbReference>
<dbReference type="PANTHER" id="PTHR48081:SF30">
    <property type="entry name" value="ACETYL-HYDROLASE LIPR-RELATED"/>
    <property type="match status" value="1"/>
</dbReference>
<dbReference type="PANTHER" id="PTHR48081">
    <property type="entry name" value="AB HYDROLASE SUPERFAMILY PROTEIN C4A8.06C"/>
    <property type="match status" value="1"/>
</dbReference>
<dbReference type="RefSeq" id="WP_189375356.1">
    <property type="nucleotide sequence ID" value="NZ_BMYW01000013.1"/>
</dbReference>
<feature type="domain" description="Alpha/beta hydrolase fold-3" evidence="3">
    <location>
        <begin position="81"/>
        <end position="278"/>
    </location>
</feature>
<dbReference type="EMBL" id="BMYW01000013">
    <property type="protein sequence ID" value="GGX99725.1"/>
    <property type="molecule type" value="Genomic_DNA"/>
</dbReference>
<evidence type="ECO:0000259" key="3">
    <source>
        <dbReference type="Pfam" id="PF07859"/>
    </source>
</evidence>
<dbReference type="Proteomes" id="UP000600877">
    <property type="component" value="Unassembled WGS sequence"/>
</dbReference>
<dbReference type="InterPro" id="IPR013094">
    <property type="entry name" value="AB_hydrolase_3"/>
</dbReference>
<comment type="caution">
    <text evidence="4">The sequence shown here is derived from an EMBL/GenBank/DDBJ whole genome shotgun (WGS) entry which is preliminary data.</text>
</comment>
<organism evidence="4 5">
    <name type="scientific">Vogesella alkaliphila</name>
    <dbReference type="NCBI Taxonomy" id="1193621"/>
    <lineage>
        <taxon>Bacteria</taxon>
        <taxon>Pseudomonadati</taxon>
        <taxon>Pseudomonadota</taxon>
        <taxon>Betaproteobacteria</taxon>
        <taxon>Neisseriales</taxon>
        <taxon>Chromobacteriaceae</taxon>
        <taxon>Vogesella</taxon>
    </lineage>
</organism>
<evidence type="ECO:0000313" key="5">
    <source>
        <dbReference type="Proteomes" id="UP000600877"/>
    </source>
</evidence>
<dbReference type="SUPFAM" id="SSF53474">
    <property type="entry name" value="alpha/beta-Hydrolases"/>
    <property type="match status" value="1"/>
</dbReference>